<dbReference type="EMBL" id="JAUIQD010000001">
    <property type="protein sequence ID" value="KAK3362587.1"/>
    <property type="molecule type" value="Genomic_DNA"/>
</dbReference>
<comment type="caution">
    <text evidence="1">The sequence shown here is derived from an EMBL/GenBank/DDBJ whole genome shotgun (WGS) entry which is preliminary data.</text>
</comment>
<accession>A0AAJ0HTH6</accession>
<gene>
    <name evidence="1" type="ORF">B0T25DRAFT_561657</name>
</gene>
<reference evidence="1" key="2">
    <citation type="submission" date="2023-06" db="EMBL/GenBank/DDBJ databases">
        <authorList>
            <consortium name="Lawrence Berkeley National Laboratory"/>
            <person name="Haridas S."/>
            <person name="Hensen N."/>
            <person name="Bonometti L."/>
            <person name="Westerberg I."/>
            <person name="Brannstrom I.O."/>
            <person name="Guillou S."/>
            <person name="Cros-Aarteil S."/>
            <person name="Calhoun S."/>
            <person name="Kuo A."/>
            <person name="Mondo S."/>
            <person name="Pangilinan J."/>
            <person name="Riley R."/>
            <person name="Labutti K."/>
            <person name="Andreopoulos B."/>
            <person name="Lipzen A."/>
            <person name="Chen C."/>
            <person name="Yanf M."/>
            <person name="Daum C."/>
            <person name="Ng V."/>
            <person name="Clum A."/>
            <person name="Steindorff A."/>
            <person name="Ohm R."/>
            <person name="Martin F."/>
            <person name="Silar P."/>
            <person name="Natvig D."/>
            <person name="Lalanne C."/>
            <person name="Gautier V."/>
            <person name="Ament-Velasquez S.L."/>
            <person name="Kruys A."/>
            <person name="Hutchinson M.I."/>
            <person name="Powell A.J."/>
            <person name="Barry K."/>
            <person name="Miller A.N."/>
            <person name="Grigoriev I.V."/>
            <person name="Debuchy R."/>
            <person name="Gladieux P."/>
            <person name="Thoren M.H."/>
            <person name="Johannesson H."/>
        </authorList>
    </citation>
    <scope>NUCLEOTIDE SEQUENCE</scope>
    <source>
        <strain evidence="1">CBS 955.72</strain>
    </source>
</reference>
<evidence type="ECO:0000313" key="1">
    <source>
        <dbReference type="EMBL" id="KAK3362587.1"/>
    </source>
</evidence>
<protein>
    <submittedName>
        <fullName evidence="1">Uncharacterized protein</fullName>
    </submittedName>
</protein>
<proteinExistence type="predicted"/>
<keyword evidence="2" id="KW-1185">Reference proteome</keyword>
<evidence type="ECO:0000313" key="2">
    <source>
        <dbReference type="Proteomes" id="UP001275084"/>
    </source>
</evidence>
<organism evidence="1 2">
    <name type="scientific">Lasiosphaeria hispida</name>
    <dbReference type="NCBI Taxonomy" id="260671"/>
    <lineage>
        <taxon>Eukaryota</taxon>
        <taxon>Fungi</taxon>
        <taxon>Dikarya</taxon>
        <taxon>Ascomycota</taxon>
        <taxon>Pezizomycotina</taxon>
        <taxon>Sordariomycetes</taxon>
        <taxon>Sordariomycetidae</taxon>
        <taxon>Sordariales</taxon>
        <taxon>Lasiosphaeriaceae</taxon>
        <taxon>Lasiosphaeria</taxon>
    </lineage>
</organism>
<name>A0AAJ0HTH6_9PEZI</name>
<sequence length="163" mass="18293">MEYYNSQRSDARLTAYMLPCNHQPAAIEIGPVKVPMTIMARETGMVYICPRKREAVEGMPSFRRCCQCKALVSLVEEENCRHCCFMHPVSETGDSWSQCRNCRVVACSHEDGSVRDLATRAGRMLGELDETPNMWLCDDCGCIMSFGEGTDAFRHAQTPADVI</sequence>
<reference evidence="1" key="1">
    <citation type="journal article" date="2023" name="Mol. Phylogenet. Evol.">
        <title>Genome-scale phylogeny and comparative genomics of the fungal order Sordariales.</title>
        <authorList>
            <person name="Hensen N."/>
            <person name="Bonometti L."/>
            <person name="Westerberg I."/>
            <person name="Brannstrom I.O."/>
            <person name="Guillou S."/>
            <person name="Cros-Aarteil S."/>
            <person name="Calhoun S."/>
            <person name="Haridas S."/>
            <person name="Kuo A."/>
            <person name="Mondo S."/>
            <person name="Pangilinan J."/>
            <person name="Riley R."/>
            <person name="LaButti K."/>
            <person name="Andreopoulos B."/>
            <person name="Lipzen A."/>
            <person name="Chen C."/>
            <person name="Yan M."/>
            <person name="Daum C."/>
            <person name="Ng V."/>
            <person name="Clum A."/>
            <person name="Steindorff A."/>
            <person name="Ohm R.A."/>
            <person name="Martin F."/>
            <person name="Silar P."/>
            <person name="Natvig D.O."/>
            <person name="Lalanne C."/>
            <person name="Gautier V."/>
            <person name="Ament-Velasquez S.L."/>
            <person name="Kruys A."/>
            <person name="Hutchinson M.I."/>
            <person name="Powell A.J."/>
            <person name="Barry K."/>
            <person name="Miller A.N."/>
            <person name="Grigoriev I.V."/>
            <person name="Debuchy R."/>
            <person name="Gladieux P."/>
            <person name="Hiltunen Thoren M."/>
            <person name="Johannesson H."/>
        </authorList>
    </citation>
    <scope>NUCLEOTIDE SEQUENCE</scope>
    <source>
        <strain evidence="1">CBS 955.72</strain>
    </source>
</reference>
<dbReference type="AlphaFoldDB" id="A0AAJ0HTH6"/>
<dbReference type="Proteomes" id="UP001275084">
    <property type="component" value="Unassembled WGS sequence"/>
</dbReference>